<feature type="region of interest" description="Disordered" evidence="1">
    <location>
        <begin position="1"/>
        <end position="73"/>
    </location>
</feature>
<dbReference type="AlphaFoldDB" id="A0A3P7QE16"/>
<sequence length="177" mass="19630">MANWPEVDAKPTAVSATSPPDAVKPSQRIWVLEQQRRNNNNNTNADSRVTTQEAEEDSRDPELLPTVNGTPDVQVTPKQQLLSTASPAPDSITTLDSFCVGSFTMSTPQTADEPYSLTDEEDRVLLEVDTIRPDVFCLRNAPPSEAAASRLRTELIRQVLFCRFGTVLFCYNLCISR</sequence>
<dbReference type="Proteomes" id="UP000281553">
    <property type="component" value="Unassembled WGS sequence"/>
</dbReference>
<evidence type="ECO:0000313" key="3">
    <source>
        <dbReference type="Proteomes" id="UP000281553"/>
    </source>
</evidence>
<dbReference type="EMBL" id="UYRU01079523">
    <property type="protein sequence ID" value="VDN30172.1"/>
    <property type="molecule type" value="Genomic_DNA"/>
</dbReference>
<accession>A0A3P7QE16</accession>
<name>A0A3P7QE16_DIBLA</name>
<reference evidence="2 3" key="1">
    <citation type="submission" date="2018-11" db="EMBL/GenBank/DDBJ databases">
        <authorList>
            <consortium name="Pathogen Informatics"/>
        </authorList>
    </citation>
    <scope>NUCLEOTIDE SEQUENCE [LARGE SCALE GENOMIC DNA]</scope>
</reference>
<protein>
    <submittedName>
        <fullName evidence="2">Uncharacterized protein</fullName>
    </submittedName>
</protein>
<dbReference type="OrthoDB" id="10253982at2759"/>
<organism evidence="2 3">
    <name type="scientific">Dibothriocephalus latus</name>
    <name type="common">Fish tapeworm</name>
    <name type="synonym">Diphyllobothrium latum</name>
    <dbReference type="NCBI Taxonomy" id="60516"/>
    <lineage>
        <taxon>Eukaryota</taxon>
        <taxon>Metazoa</taxon>
        <taxon>Spiralia</taxon>
        <taxon>Lophotrochozoa</taxon>
        <taxon>Platyhelminthes</taxon>
        <taxon>Cestoda</taxon>
        <taxon>Eucestoda</taxon>
        <taxon>Diphyllobothriidea</taxon>
        <taxon>Diphyllobothriidae</taxon>
        <taxon>Dibothriocephalus</taxon>
    </lineage>
</organism>
<proteinExistence type="predicted"/>
<evidence type="ECO:0000313" key="2">
    <source>
        <dbReference type="EMBL" id="VDN30172.1"/>
    </source>
</evidence>
<keyword evidence="3" id="KW-1185">Reference proteome</keyword>
<evidence type="ECO:0000256" key="1">
    <source>
        <dbReference type="SAM" id="MobiDB-lite"/>
    </source>
</evidence>
<gene>
    <name evidence="2" type="ORF">DILT_LOCUS15491</name>
</gene>